<evidence type="ECO:0000313" key="3">
    <source>
        <dbReference type="Proteomes" id="UP000015100"/>
    </source>
</evidence>
<reference evidence="3" key="2">
    <citation type="submission" date="2013-04" db="EMBL/GenBank/DDBJ databases">
        <title>Genomic mechanisms accounting for the adaptation to parasitism in nematode-trapping fungi.</title>
        <authorList>
            <person name="Ahren D.G."/>
        </authorList>
    </citation>
    <scope>NUCLEOTIDE SEQUENCE [LARGE SCALE GENOMIC DNA]</scope>
    <source>
        <strain evidence="3">CBS 200.50</strain>
    </source>
</reference>
<keyword evidence="3" id="KW-1185">Reference proteome</keyword>
<evidence type="ECO:0000313" key="2">
    <source>
        <dbReference type="EMBL" id="EPS39082.1"/>
    </source>
</evidence>
<feature type="region of interest" description="Disordered" evidence="1">
    <location>
        <begin position="231"/>
        <end position="268"/>
    </location>
</feature>
<dbReference type="Proteomes" id="UP000015100">
    <property type="component" value="Unassembled WGS sequence"/>
</dbReference>
<sequence length="268" mass="30692">MCARHRRQQRGLLAAALLTGLQEYQKSKQSRTQALPPAQREGSFQEPMMQGVTYMAPQYVQPVDPNPPAYEEVATDLEQPRTLVDQKLHMYKLNTEEQLPPHAHETYNPNTGLDSGPRSVSSPITAPSIRSTPRDSIHSTRTQKTSADVLVQLQDAISLYFDTQIKLNANNPSKLRKLEYKKAKKLAKAEKKFHEHMAKGKDGKYEAKMVRRADKMEKWTEWVLKKSMEHHDHSTDNHYQGRMRHAERRGPAQRLGHMEHSPRATAVV</sequence>
<organism evidence="2 3">
    <name type="scientific">Dactylellina haptotyla (strain CBS 200.50)</name>
    <name type="common">Nematode-trapping fungus</name>
    <name type="synonym">Monacrosporium haptotylum</name>
    <dbReference type="NCBI Taxonomy" id="1284197"/>
    <lineage>
        <taxon>Eukaryota</taxon>
        <taxon>Fungi</taxon>
        <taxon>Dikarya</taxon>
        <taxon>Ascomycota</taxon>
        <taxon>Pezizomycotina</taxon>
        <taxon>Orbiliomycetes</taxon>
        <taxon>Orbiliales</taxon>
        <taxon>Orbiliaceae</taxon>
        <taxon>Dactylellina</taxon>
    </lineage>
</organism>
<dbReference type="HOGENOM" id="CLU_1038361_0_0_1"/>
<proteinExistence type="predicted"/>
<protein>
    <submittedName>
        <fullName evidence="2">Uncharacterized protein</fullName>
    </submittedName>
</protein>
<feature type="region of interest" description="Disordered" evidence="1">
    <location>
        <begin position="98"/>
        <end position="143"/>
    </location>
</feature>
<comment type="caution">
    <text evidence="2">The sequence shown here is derived from an EMBL/GenBank/DDBJ whole genome shotgun (WGS) entry which is preliminary data.</text>
</comment>
<dbReference type="EMBL" id="AQGS01000494">
    <property type="protein sequence ID" value="EPS39082.1"/>
    <property type="molecule type" value="Genomic_DNA"/>
</dbReference>
<dbReference type="OrthoDB" id="5422873at2759"/>
<dbReference type="OMA" id="PPHAHET"/>
<feature type="compositionally biased region" description="Polar residues" evidence="1">
    <location>
        <begin position="107"/>
        <end position="131"/>
    </location>
</feature>
<name>S8BUU3_DACHA</name>
<gene>
    <name evidence="2" type="ORF">H072_7172</name>
</gene>
<evidence type="ECO:0000256" key="1">
    <source>
        <dbReference type="SAM" id="MobiDB-lite"/>
    </source>
</evidence>
<reference evidence="2 3" key="1">
    <citation type="journal article" date="2013" name="PLoS Genet.">
        <title>Genomic mechanisms accounting for the adaptation to parasitism in nematode-trapping fungi.</title>
        <authorList>
            <person name="Meerupati T."/>
            <person name="Andersson K.M."/>
            <person name="Friman E."/>
            <person name="Kumar D."/>
            <person name="Tunlid A."/>
            <person name="Ahren D."/>
        </authorList>
    </citation>
    <scope>NUCLEOTIDE SEQUENCE [LARGE SCALE GENOMIC DNA]</scope>
    <source>
        <strain evidence="2 3">CBS 200.50</strain>
    </source>
</reference>
<accession>S8BUU3</accession>
<dbReference type="AlphaFoldDB" id="S8BUU3"/>